<feature type="transmembrane region" description="Helical" evidence="5">
    <location>
        <begin position="170"/>
        <end position="189"/>
    </location>
</feature>
<dbReference type="GO" id="GO:0043190">
    <property type="term" value="C:ATP-binding cassette (ABC) transporter complex"/>
    <property type="evidence" value="ECO:0007669"/>
    <property type="project" value="InterPro"/>
</dbReference>
<dbReference type="STRING" id="83401.SAMN05421742_10251"/>
<comment type="similarity">
    <text evidence="5">Belongs to the ABC-2 integral membrane protein family.</text>
</comment>
<feature type="transmembrane region" description="Helical" evidence="5">
    <location>
        <begin position="102"/>
        <end position="128"/>
    </location>
</feature>
<evidence type="ECO:0000256" key="4">
    <source>
        <dbReference type="ARBA" id="ARBA00023136"/>
    </source>
</evidence>
<evidence type="ECO:0000256" key="5">
    <source>
        <dbReference type="RuleBase" id="RU361157"/>
    </source>
</evidence>
<keyword evidence="5" id="KW-0813">Transport</keyword>
<dbReference type="PRINTS" id="PR00164">
    <property type="entry name" value="ABC2TRNSPORT"/>
</dbReference>
<dbReference type="EMBL" id="FNCV01000002">
    <property type="protein sequence ID" value="SDG66020.1"/>
    <property type="molecule type" value="Genomic_DNA"/>
</dbReference>
<organism evidence="7 8">
    <name type="scientific">Roseospirillum parvum</name>
    <dbReference type="NCBI Taxonomy" id="83401"/>
    <lineage>
        <taxon>Bacteria</taxon>
        <taxon>Pseudomonadati</taxon>
        <taxon>Pseudomonadota</taxon>
        <taxon>Alphaproteobacteria</taxon>
        <taxon>Rhodospirillales</taxon>
        <taxon>Rhodospirillaceae</taxon>
        <taxon>Roseospirillum</taxon>
    </lineage>
</organism>
<sequence length="261" mass="27931">MMTSTILTLARREFIRFVRQPHRVAGSLGQPVLFWLFLGSGFTPSFQGPGLSEMTYLEYFYPGVLMMMMLFTSVFSVITVIEDRDQGFLQGVVVAPVPRLAIVLGKVLGSAGIALFQSFLLLLAAPFLGLPLTVSGSALVIGSMILCSLGFTTLGFAFGWGMRSTSGFHAFMMIFLMPLWILSGAMFPLSNLPGWLDVITTLNPVTHAMTLLRAGFYAPAAEALAQPGVLSALGITAAWVIAGMIASAQRVGVREEGAPLG</sequence>
<comment type="subcellular location">
    <subcellularLocation>
        <location evidence="5">Cell inner membrane</location>
        <topology evidence="5">Multi-pass membrane protein</topology>
    </subcellularLocation>
    <subcellularLocation>
        <location evidence="1">Membrane</location>
        <topology evidence="1">Multi-pass membrane protein</topology>
    </subcellularLocation>
</comment>
<gene>
    <name evidence="7" type="ORF">SAMN05421742_10251</name>
</gene>
<dbReference type="Pfam" id="PF01061">
    <property type="entry name" value="ABC2_membrane"/>
    <property type="match status" value="1"/>
</dbReference>
<dbReference type="InterPro" id="IPR051784">
    <property type="entry name" value="Nod_factor_ABC_transporter"/>
</dbReference>
<evidence type="ECO:0000256" key="2">
    <source>
        <dbReference type="ARBA" id="ARBA00022692"/>
    </source>
</evidence>
<proteinExistence type="inferred from homology"/>
<keyword evidence="2 5" id="KW-0812">Transmembrane</keyword>
<reference evidence="8" key="1">
    <citation type="submission" date="2016-10" db="EMBL/GenBank/DDBJ databases">
        <authorList>
            <person name="Varghese N."/>
            <person name="Submissions S."/>
        </authorList>
    </citation>
    <scope>NUCLEOTIDE SEQUENCE [LARGE SCALE GENOMIC DNA]</scope>
    <source>
        <strain evidence="8">930I</strain>
    </source>
</reference>
<protein>
    <recommendedName>
        <fullName evidence="5">Transport permease protein</fullName>
    </recommendedName>
</protein>
<feature type="transmembrane region" description="Helical" evidence="5">
    <location>
        <begin position="224"/>
        <end position="246"/>
    </location>
</feature>
<dbReference type="AlphaFoldDB" id="A0A1G7W4B9"/>
<dbReference type="InterPro" id="IPR047817">
    <property type="entry name" value="ABC2_TM_bact-type"/>
</dbReference>
<dbReference type="PANTHER" id="PTHR43229">
    <property type="entry name" value="NODULATION PROTEIN J"/>
    <property type="match status" value="1"/>
</dbReference>
<evidence type="ECO:0000256" key="1">
    <source>
        <dbReference type="ARBA" id="ARBA00004141"/>
    </source>
</evidence>
<keyword evidence="8" id="KW-1185">Reference proteome</keyword>
<feature type="transmembrane region" description="Helical" evidence="5">
    <location>
        <begin position="21"/>
        <end position="39"/>
    </location>
</feature>
<evidence type="ECO:0000259" key="6">
    <source>
        <dbReference type="PROSITE" id="PS51012"/>
    </source>
</evidence>
<accession>A0A1G7W4B9</accession>
<feature type="domain" description="ABC transmembrane type-2" evidence="6">
    <location>
        <begin position="22"/>
        <end position="250"/>
    </location>
</feature>
<keyword evidence="4 5" id="KW-0472">Membrane</keyword>
<evidence type="ECO:0000313" key="7">
    <source>
        <dbReference type="EMBL" id="SDG66020.1"/>
    </source>
</evidence>
<keyword evidence="3 5" id="KW-1133">Transmembrane helix</keyword>
<evidence type="ECO:0000256" key="3">
    <source>
        <dbReference type="ARBA" id="ARBA00022989"/>
    </source>
</evidence>
<dbReference type="PROSITE" id="PS51012">
    <property type="entry name" value="ABC_TM2"/>
    <property type="match status" value="1"/>
</dbReference>
<dbReference type="RefSeq" id="WP_092615425.1">
    <property type="nucleotide sequence ID" value="NZ_FNCV01000002.1"/>
</dbReference>
<dbReference type="InterPro" id="IPR000412">
    <property type="entry name" value="ABC_2_transport"/>
</dbReference>
<feature type="transmembrane region" description="Helical" evidence="5">
    <location>
        <begin position="59"/>
        <end position="81"/>
    </location>
</feature>
<dbReference type="PIRSF" id="PIRSF006648">
    <property type="entry name" value="DrrB"/>
    <property type="match status" value="1"/>
</dbReference>
<keyword evidence="5" id="KW-1003">Cell membrane</keyword>
<feature type="transmembrane region" description="Helical" evidence="5">
    <location>
        <begin position="134"/>
        <end position="158"/>
    </location>
</feature>
<dbReference type="InterPro" id="IPR013525">
    <property type="entry name" value="ABC2_TM"/>
</dbReference>
<dbReference type="OrthoDB" id="9255971at2"/>
<dbReference type="GO" id="GO:0140359">
    <property type="term" value="F:ABC-type transporter activity"/>
    <property type="evidence" value="ECO:0007669"/>
    <property type="project" value="InterPro"/>
</dbReference>
<dbReference type="PANTHER" id="PTHR43229:SF2">
    <property type="entry name" value="NODULATION PROTEIN J"/>
    <property type="match status" value="1"/>
</dbReference>
<evidence type="ECO:0000313" key="8">
    <source>
        <dbReference type="Proteomes" id="UP000217076"/>
    </source>
</evidence>
<name>A0A1G7W4B9_9PROT</name>
<dbReference type="Proteomes" id="UP000217076">
    <property type="component" value="Unassembled WGS sequence"/>
</dbReference>